<protein>
    <recommendedName>
        <fullName evidence="3">Zn(2)-C6 fungal-type domain-containing protein</fullName>
    </recommendedName>
</protein>
<evidence type="ECO:0000313" key="5">
    <source>
        <dbReference type="Proteomes" id="UP000282582"/>
    </source>
</evidence>
<reference evidence="4 5" key="1">
    <citation type="journal article" date="2018" name="BMC Genomics">
        <title>Genomic evidence for intraspecific hybridization in a clonal and extremely halotolerant yeast.</title>
        <authorList>
            <person name="Gostincar C."/>
            <person name="Stajich J.E."/>
            <person name="Zupancic J."/>
            <person name="Zalar P."/>
            <person name="Gunde-Cimerman N."/>
        </authorList>
    </citation>
    <scope>NUCLEOTIDE SEQUENCE [LARGE SCALE GENOMIC DNA]</scope>
    <source>
        <strain evidence="4 5">EXF-6654</strain>
    </source>
</reference>
<keyword evidence="1" id="KW-0539">Nucleus</keyword>
<name>A0A3M6Y6S3_HORWE</name>
<sequence length="709" mass="79316">MTTHHLLDLQWQASEIETETERIIGWTGSEDPWPPGQNIFEVVASSPTPDEIPASSDAAPTFSAHSYSQDVALKSAITFEIFQSPTPIIDSHHPLLDQTFNTYDMDTRQDEPIEQDLPPGAIDPTDDYIDERQIQKRKLRPQTSRAGFMSTWIDHDETGNYDPNEELRQRRARIWRRRPRTHTEDGEHVSSGSKADENTIKTALLSVAKNLEVKLHFASDAGKSAFRDHVKRLSAAPRQDPQDFARGQRLRDCGRDRFTHQDAGQRLKNELTSNPSFPSSLIGHPSAHGCWGCLALNIRCPLLDDERGWPCYTCYEDDHHCDLILPPPRKLACERCKRKKQICSFAYTSDHSGPCEDCASEGCDCEAAPRKENINQRIRYDRDYKKDPLPKKTTTKTSGECCTCRTEGKACSLASGVAGKDCLERKKPGNVCDLKKANNVLDTVHRQTIKPHTAAAARKRKANTKPAEDNSAVKQQKNSATADTGHRSRGATKKIVSRFSHPIHFNAEDASGSSSCSFCEHTSFQIIGLEAKEYDVIEWQDGRGYDEIGGGHREDGVEPTRVCTACTMRPLLIIMCEKHHMRLISGLSPETMDVEGAINSLFSGALRQQDRWCSVCPSLASYECKAASSVDLLGHECQGCGLSLCETCMLSLADKHKGDLHQMLSVLKDEASDERPLGLRADWSLLKQDGLLMRFDSVRVILTWMLIRI</sequence>
<organism evidence="4 5">
    <name type="scientific">Hortaea werneckii</name>
    <name type="common">Black yeast</name>
    <name type="synonym">Cladosporium werneckii</name>
    <dbReference type="NCBI Taxonomy" id="91943"/>
    <lineage>
        <taxon>Eukaryota</taxon>
        <taxon>Fungi</taxon>
        <taxon>Dikarya</taxon>
        <taxon>Ascomycota</taxon>
        <taxon>Pezizomycotina</taxon>
        <taxon>Dothideomycetes</taxon>
        <taxon>Dothideomycetidae</taxon>
        <taxon>Mycosphaerellales</taxon>
        <taxon>Teratosphaeriaceae</taxon>
        <taxon>Hortaea</taxon>
    </lineage>
</organism>
<proteinExistence type="predicted"/>
<feature type="region of interest" description="Disordered" evidence="2">
    <location>
        <begin position="450"/>
        <end position="491"/>
    </location>
</feature>
<evidence type="ECO:0000256" key="2">
    <source>
        <dbReference type="SAM" id="MobiDB-lite"/>
    </source>
</evidence>
<dbReference type="EMBL" id="QWIK01000983">
    <property type="protein sequence ID" value="RMX98739.1"/>
    <property type="molecule type" value="Genomic_DNA"/>
</dbReference>
<dbReference type="GO" id="GO:0008270">
    <property type="term" value="F:zinc ion binding"/>
    <property type="evidence" value="ECO:0007669"/>
    <property type="project" value="InterPro"/>
</dbReference>
<evidence type="ECO:0000313" key="4">
    <source>
        <dbReference type="EMBL" id="RMX98739.1"/>
    </source>
</evidence>
<evidence type="ECO:0000256" key="1">
    <source>
        <dbReference type="ARBA" id="ARBA00023242"/>
    </source>
</evidence>
<dbReference type="InterPro" id="IPR001138">
    <property type="entry name" value="Zn2Cys6_DnaBD"/>
</dbReference>
<comment type="caution">
    <text evidence="4">The sequence shown here is derived from an EMBL/GenBank/DDBJ whole genome shotgun (WGS) entry which is preliminary data.</text>
</comment>
<accession>A0A3M6Y6S3</accession>
<gene>
    <name evidence="4" type="ORF">D0868_09925</name>
</gene>
<dbReference type="AlphaFoldDB" id="A0A3M6Y6S3"/>
<dbReference type="GO" id="GO:0000981">
    <property type="term" value="F:DNA-binding transcription factor activity, RNA polymerase II-specific"/>
    <property type="evidence" value="ECO:0007669"/>
    <property type="project" value="InterPro"/>
</dbReference>
<feature type="compositionally biased region" description="Polar residues" evidence="2">
    <location>
        <begin position="472"/>
        <end position="482"/>
    </location>
</feature>
<dbReference type="PROSITE" id="PS00463">
    <property type="entry name" value="ZN2_CY6_FUNGAL_1"/>
    <property type="match status" value="1"/>
</dbReference>
<feature type="domain" description="Zn(2)-C6 fungal-type" evidence="3">
    <location>
        <begin position="332"/>
        <end position="365"/>
    </location>
</feature>
<dbReference type="Proteomes" id="UP000282582">
    <property type="component" value="Unassembled WGS sequence"/>
</dbReference>
<evidence type="ECO:0000259" key="3">
    <source>
        <dbReference type="PROSITE" id="PS00463"/>
    </source>
</evidence>